<comment type="caution">
    <text evidence="5">The sequence shown here is derived from an EMBL/GenBank/DDBJ whole genome shotgun (WGS) entry which is preliminary data.</text>
</comment>
<comment type="catalytic activity">
    <reaction evidence="2 3">
        <text>[thioredoxin]-disulfide + L-methionine + H2O = L-methionine (S)-S-oxide + [thioredoxin]-dithiol</text>
        <dbReference type="Rhea" id="RHEA:19993"/>
        <dbReference type="Rhea" id="RHEA-COMP:10698"/>
        <dbReference type="Rhea" id="RHEA-COMP:10700"/>
        <dbReference type="ChEBI" id="CHEBI:15377"/>
        <dbReference type="ChEBI" id="CHEBI:29950"/>
        <dbReference type="ChEBI" id="CHEBI:50058"/>
        <dbReference type="ChEBI" id="CHEBI:57844"/>
        <dbReference type="ChEBI" id="CHEBI:58772"/>
        <dbReference type="EC" id="1.8.4.11"/>
    </reaction>
</comment>
<keyword evidence="3 5" id="KW-0560">Oxidoreductase</keyword>
<dbReference type="AlphaFoldDB" id="A0A9Q3QDR1"/>
<dbReference type="InterPro" id="IPR002569">
    <property type="entry name" value="Met_Sox_Rdtase_MsrA_dom"/>
</dbReference>
<reference evidence="5" key="1">
    <citation type="journal article" date="2021" name="Genes Genomics">
        <title>Comparative genomic analysis of Mycoplasma anatis strains.</title>
        <authorList>
            <person name="Zhou Q."/>
            <person name="Mai K."/>
            <person name="Yang D."/>
            <person name="Liu J."/>
            <person name="Yan Z."/>
            <person name="Luo C."/>
            <person name="Tan Y."/>
            <person name="Cao S."/>
            <person name="Zhou Q."/>
            <person name="Chen L."/>
            <person name="Chen F."/>
        </authorList>
    </citation>
    <scope>NUCLEOTIDE SEQUENCE</scope>
    <source>
        <strain evidence="5">DP07</strain>
    </source>
</reference>
<dbReference type="PANTHER" id="PTHR42799:SF2">
    <property type="entry name" value="MITOCHONDRIAL PEPTIDE METHIONINE SULFOXIDE REDUCTASE"/>
    <property type="match status" value="1"/>
</dbReference>
<dbReference type="GO" id="GO:0016747">
    <property type="term" value="F:acyltransferase activity, transferring groups other than amino-acyl groups"/>
    <property type="evidence" value="ECO:0007669"/>
    <property type="project" value="InterPro"/>
</dbReference>
<dbReference type="InterPro" id="IPR050162">
    <property type="entry name" value="MsrA_MetSO_reductase"/>
</dbReference>
<dbReference type="PANTHER" id="PTHR42799">
    <property type="entry name" value="MITOCHONDRIAL PEPTIDE METHIONINE SULFOXIDE REDUCTASE"/>
    <property type="match status" value="1"/>
</dbReference>
<evidence type="ECO:0000259" key="4">
    <source>
        <dbReference type="PROSITE" id="PS51186"/>
    </source>
</evidence>
<comment type="function">
    <text evidence="3">Has an important function as a repair enzyme for proteins that have been inactivated by oxidation. Catalyzes the reversible oxidation-reduction of methionine sulfoxide in proteins to methionine.</text>
</comment>
<dbReference type="PROSITE" id="PS51186">
    <property type="entry name" value="GNAT"/>
    <property type="match status" value="1"/>
</dbReference>
<dbReference type="GO" id="GO:0008113">
    <property type="term" value="F:peptide-methionine (S)-S-oxide reductase activity"/>
    <property type="evidence" value="ECO:0007669"/>
    <property type="project" value="UniProtKB-UniRule"/>
</dbReference>
<dbReference type="EC" id="1.8.4.11" evidence="3"/>
<dbReference type="Pfam" id="PF01625">
    <property type="entry name" value="PMSR"/>
    <property type="match status" value="1"/>
</dbReference>
<proteinExistence type="inferred from homology"/>
<feature type="active site" evidence="3">
    <location>
        <position position="10"/>
    </location>
</feature>
<organism evidence="5 6">
    <name type="scientific">Mycoplasmopsis anatis</name>
    <dbReference type="NCBI Taxonomy" id="171279"/>
    <lineage>
        <taxon>Bacteria</taxon>
        <taxon>Bacillati</taxon>
        <taxon>Mycoplasmatota</taxon>
        <taxon>Mycoplasmoidales</taxon>
        <taxon>Metamycoplasmataceae</taxon>
        <taxon>Mycoplasmopsis</taxon>
    </lineage>
</organism>
<protein>
    <recommendedName>
        <fullName evidence="3">Peptide methionine sulfoxide reductase MsrA</fullName>
        <shortName evidence="3">Protein-methionine-S-oxide reductase</shortName>
        <ecNumber evidence="3">1.8.4.11</ecNumber>
    </recommendedName>
    <alternativeName>
        <fullName evidence="3">Peptide-methionine (S)-S-oxide reductase</fullName>
        <shortName evidence="3">Peptide Met(O) reductase</shortName>
    </alternativeName>
</protein>
<dbReference type="EMBL" id="JABZFG010000005">
    <property type="protein sequence ID" value="MBW0602668.1"/>
    <property type="molecule type" value="Genomic_DNA"/>
</dbReference>
<comment type="similarity">
    <text evidence="3">Belongs to the MsrA Met sulfoxide reductase family.</text>
</comment>
<evidence type="ECO:0000313" key="5">
    <source>
        <dbReference type="EMBL" id="MBW0602668.1"/>
    </source>
</evidence>
<dbReference type="Proteomes" id="UP000746160">
    <property type="component" value="Unassembled WGS sequence"/>
</dbReference>
<name>A0A9Q3QDR1_9BACT</name>
<accession>A0A9Q3QDR1</accession>
<feature type="domain" description="N-acetyltransferase" evidence="4">
    <location>
        <begin position="293"/>
        <end position="430"/>
    </location>
</feature>
<dbReference type="NCBIfam" id="TIGR00401">
    <property type="entry name" value="msrA"/>
    <property type="match status" value="1"/>
</dbReference>
<sequence>MKKIYLGGGCFWGVQAYFNTIKGIINSTVGYANSKIDNPSYEQVKSQQTEAVEAVEIFYDESVISLKEITHKLLEVIDPTELNKQGEDIGTQYRNGIYFIDNDDEKVIKEVIQEVSKKFDKPLATEVLKLENYFLAEEYHQDYLEKNKGAYCHIEFQDVEKPKLEPAEQNETEEILSLAKKKPYHNFFVIGDIEQFGILSDTTKTYVIRKNNSIKAIAFIFLRTLILVDEEQLISEKQIAQLIKNNNIKNVIYQEENVKTIINTLDLLNLSAKNSKEELLILQKPSWTKEYGLLSRAAKREEIKLIIEGRKEIKEFATVDESQTSVETMTKQFDQQFYVPFIVREYDKIISHAAVTCSTENAAMIGGVYTLNEYRNRGYAKDSLINLCNWIIKNNKTPILFFDNPDAGKLYYSLGFEKIGEIFVSFIRKD</sequence>
<evidence type="ECO:0000256" key="2">
    <source>
        <dbReference type="ARBA" id="ARBA00048782"/>
    </source>
</evidence>
<dbReference type="HAMAP" id="MF_01401">
    <property type="entry name" value="MsrA"/>
    <property type="match status" value="1"/>
</dbReference>
<dbReference type="GO" id="GO:0005737">
    <property type="term" value="C:cytoplasm"/>
    <property type="evidence" value="ECO:0007669"/>
    <property type="project" value="TreeGrafter"/>
</dbReference>
<comment type="catalytic activity">
    <reaction evidence="1 3">
        <text>L-methionyl-[protein] + [thioredoxin]-disulfide + H2O = L-methionyl-(S)-S-oxide-[protein] + [thioredoxin]-dithiol</text>
        <dbReference type="Rhea" id="RHEA:14217"/>
        <dbReference type="Rhea" id="RHEA-COMP:10698"/>
        <dbReference type="Rhea" id="RHEA-COMP:10700"/>
        <dbReference type="Rhea" id="RHEA-COMP:12313"/>
        <dbReference type="Rhea" id="RHEA-COMP:12315"/>
        <dbReference type="ChEBI" id="CHEBI:15377"/>
        <dbReference type="ChEBI" id="CHEBI:16044"/>
        <dbReference type="ChEBI" id="CHEBI:29950"/>
        <dbReference type="ChEBI" id="CHEBI:44120"/>
        <dbReference type="ChEBI" id="CHEBI:50058"/>
        <dbReference type="EC" id="1.8.4.11"/>
    </reaction>
</comment>
<evidence type="ECO:0000256" key="3">
    <source>
        <dbReference type="HAMAP-Rule" id="MF_01401"/>
    </source>
</evidence>
<evidence type="ECO:0000313" key="6">
    <source>
        <dbReference type="Proteomes" id="UP000746160"/>
    </source>
</evidence>
<dbReference type="Pfam" id="PF12746">
    <property type="entry name" value="GNAT_acetyltran"/>
    <property type="match status" value="1"/>
</dbReference>
<gene>
    <name evidence="3 5" type="primary">msrA</name>
    <name evidence="5" type="ORF">MADP07_00391</name>
</gene>
<dbReference type="GO" id="GO:0034599">
    <property type="term" value="P:cellular response to oxidative stress"/>
    <property type="evidence" value="ECO:0007669"/>
    <property type="project" value="TreeGrafter"/>
</dbReference>
<dbReference type="InterPro" id="IPR027365">
    <property type="entry name" value="GNAT_acetyltra_YdfB-like"/>
</dbReference>
<dbReference type="InterPro" id="IPR000182">
    <property type="entry name" value="GNAT_dom"/>
</dbReference>
<evidence type="ECO:0000256" key="1">
    <source>
        <dbReference type="ARBA" id="ARBA00047806"/>
    </source>
</evidence>